<dbReference type="InterPro" id="IPR046357">
    <property type="entry name" value="PPIase_dom_sf"/>
</dbReference>
<dbReference type="Proteomes" id="UP000831485">
    <property type="component" value="Chromosome"/>
</dbReference>
<dbReference type="Pfam" id="PF13616">
    <property type="entry name" value="Rotamase_3"/>
    <property type="match status" value="1"/>
</dbReference>
<dbReference type="EMBL" id="CP096574">
    <property type="protein sequence ID" value="UPU37147.1"/>
    <property type="molecule type" value="Genomic_DNA"/>
</dbReference>
<organism evidence="5 7">
    <name type="scientific">Geomonas paludis</name>
    <dbReference type="NCBI Taxonomy" id="2740185"/>
    <lineage>
        <taxon>Bacteria</taxon>
        <taxon>Pseudomonadati</taxon>
        <taxon>Thermodesulfobacteriota</taxon>
        <taxon>Desulfuromonadia</taxon>
        <taxon>Geobacterales</taxon>
        <taxon>Geobacteraceae</taxon>
        <taxon>Geomonas</taxon>
    </lineage>
</organism>
<keyword evidence="1 5" id="KW-0413">Isomerase</keyword>
<dbReference type="Gene3D" id="3.10.50.40">
    <property type="match status" value="1"/>
</dbReference>
<reference evidence="7" key="1">
    <citation type="submission" date="2020-06" db="EMBL/GenBank/DDBJ databases">
        <title>Draft genomic sequecing of Geomonas sp. Red736.</title>
        <authorList>
            <person name="Itoh H."/>
            <person name="Xu Z.X."/>
            <person name="Ushijima N."/>
            <person name="Masuda Y."/>
            <person name="Shiratori Y."/>
            <person name="Senoo K."/>
        </authorList>
    </citation>
    <scope>NUCLEOTIDE SEQUENCE [LARGE SCALE GENOMIC DNA]</scope>
    <source>
        <strain evidence="7">Red736</strain>
    </source>
</reference>
<sequence>MHYHRLAPNSLLALCLVAALSGCAGMNTSTEKSAAPTAAVTPTPPAGASEIAPVDNGRDVVARVNGSAITRNELERSKKILLAGGVQVAPYMQKEFEKQALDQLISAELLYQGGKGLEVKDLDKQADAKLAQIKSGFKDPKAFEKELENIKMTESMLREYSRRDLVIANFVSTKVAPDVKVSEEEIKKFYDDNPDKFLQQEQVRVSHILIGADAKATPEEKKKAREKADELQKKIAAGADFAAAAKDNSTCPSSNAGGDLGYFGKGKMVPAFEQAAFALQPGEVSGVVETEYGYHIIKQTDRIKADKVSLSVAKEKIEGYLKAQKINQAMAQYVGKARQDAKIDFLLK</sequence>
<dbReference type="InterPro" id="IPR000297">
    <property type="entry name" value="PPIase_PpiC"/>
</dbReference>
<accession>A0A6V8MX12</accession>
<dbReference type="SUPFAM" id="SSF109998">
    <property type="entry name" value="Triger factor/SurA peptide-binding domain-like"/>
    <property type="match status" value="1"/>
</dbReference>
<dbReference type="EC" id="5.2.1.8" evidence="6"/>
<dbReference type="PROSITE" id="PS50198">
    <property type="entry name" value="PPIC_PPIASE_2"/>
    <property type="match status" value="1"/>
</dbReference>
<feature type="signal peptide" evidence="3">
    <location>
        <begin position="1"/>
        <end position="24"/>
    </location>
</feature>
<dbReference type="Pfam" id="PF13624">
    <property type="entry name" value="SurA_N_3"/>
    <property type="match status" value="1"/>
</dbReference>
<dbReference type="InterPro" id="IPR023058">
    <property type="entry name" value="PPIase_PpiC_CS"/>
</dbReference>
<keyword evidence="3" id="KW-0732">Signal</keyword>
<dbReference type="GO" id="GO:0003755">
    <property type="term" value="F:peptidyl-prolyl cis-trans isomerase activity"/>
    <property type="evidence" value="ECO:0007669"/>
    <property type="project" value="UniProtKB-KW"/>
</dbReference>
<evidence type="ECO:0000256" key="1">
    <source>
        <dbReference type="PROSITE-ProRule" id="PRU00278"/>
    </source>
</evidence>
<gene>
    <name evidence="5" type="ORF">GMPD_26740</name>
    <name evidence="6" type="ORF">M1B72_05405</name>
</gene>
<dbReference type="SUPFAM" id="SSF54534">
    <property type="entry name" value="FKBP-like"/>
    <property type="match status" value="1"/>
</dbReference>
<reference evidence="6" key="3">
    <citation type="submission" date="2022-04" db="EMBL/GenBank/DDBJ databases">
        <authorList>
            <person name="Liu G."/>
        </authorList>
    </citation>
    <scope>NUCLEOTIDE SEQUENCE</scope>
    <source>
        <strain evidence="6">RG22</strain>
    </source>
</reference>
<evidence type="ECO:0000313" key="8">
    <source>
        <dbReference type="Proteomes" id="UP000831485"/>
    </source>
</evidence>
<keyword evidence="1" id="KW-0697">Rotamase</keyword>
<evidence type="ECO:0000313" key="6">
    <source>
        <dbReference type="EMBL" id="UPU37147.1"/>
    </source>
</evidence>
<dbReference type="InterPro" id="IPR027304">
    <property type="entry name" value="Trigger_fact/SurA_dom_sf"/>
</dbReference>
<evidence type="ECO:0000259" key="4">
    <source>
        <dbReference type="PROSITE" id="PS50198"/>
    </source>
</evidence>
<feature type="region of interest" description="Disordered" evidence="2">
    <location>
        <begin position="29"/>
        <end position="52"/>
    </location>
</feature>
<evidence type="ECO:0000313" key="7">
    <source>
        <dbReference type="Proteomes" id="UP000568888"/>
    </source>
</evidence>
<name>A0A6V8MX12_9BACT</name>
<reference evidence="5" key="2">
    <citation type="journal article" date="2021" name="Int. J. Syst. Evol. Microbiol.">
        <title>Geomonas silvestris sp. nov., Geomonas paludis sp. nov. and Geomonas limicola sp. nov., isolated from terrestrial environments, and emended description of the genus Geomonas.</title>
        <authorList>
            <person name="Itoh H."/>
            <person name="Xu Z."/>
            <person name="Masuda Y."/>
            <person name="Ushijima N."/>
            <person name="Hayakawa C."/>
            <person name="Shiratori Y."/>
            <person name="Senoo K."/>
        </authorList>
    </citation>
    <scope>NUCLEOTIDE SEQUENCE</scope>
    <source>
        <strain evidence="5">Red736</strain>
    </source>
</reference>
<proteinExistence type="predicted"/>
<evidence type="ECO:0000256" key="3">
    <source>
        <dbReference type="SAM" id="SignalP"/>
    </source>
</evidence>
<feature type="chain" id="PRO_5027973957" evidence="3">
    <location>
        <begin position="25"/>
        <end position="348"/>
    </location>
</feature>
<dbReference type="PANTHER" id="PTHR47245">
    <property type="entry name" value="PEPTIDYLPROLYL ISOMERASE"/>
    <property type="match status" value="1"/>
</dbReference>
<dbReference type="EMBL" id="BLXY01000005">
    <property type="protein sequence ID" value="GFO64755.1"/>
    <property type="molecule type" value="Genomic_DNA"/>
</dbReference>
<dbReference type="Proteomes" id="UP000568888">
    <property type="component" value="Unassembled WGS sequence"/>
</dbReference>
<dbReference type="AlphaFoldDB" id="A0A6V8MX12"/>
<evidence type="ECO:0000313" key="5">
    <source>
        <dbReference type="EMBL" id="GFO64755.1"/>
    </source>
</evidence>
<evidence type="ECO:0000256" key="2">
    <source>
        <dbReference type="SAM" id="MobiDB-lite"/>
    </source>
</evidence>
<keyword evidence="8" id="KW-1185">Reference proteome</keyword>
<protein>
    <submittedName>
        <fullName evidence="5">Peptidylprolyl isomerase</fullName>
        <ecNumber evidence="6">5.2.1.8</ecNumber>
    </submittedName>
</protein>
<dbReference type="RefSeq" id="WP_183348158.1">
    <property type="nucleotide sequence ID" value="NZ_BLXY01000005.1"/>
</dbReference>
<dbReference type="Gene3D" id="1.10.4030.10">
    <property type="entry name" value="Porin chaperone SurA, peptide-binding domain"/>
    <property type="match status" value="1"/>
</dbReference>
<dbReference type="PROSITE" id="PS51257">
    <property type="entry name" value="PROKAR_LIPOPROTEIN"/>
    <property type="match status" value="1"/>
</dbReference>
<dbReference type="InterPro" id="IPR050245">
    <property type="entry name" value="PrsA_foldase"/>
</dbReference>
<dbReference type="PROSITE" id="PS01096">
    <property type="entry name" value="PPIC_PPIASE_1"/>
    <property type="match status" value="1"/>
</dbReference>
<feature type="domain" description="PpiC" evidence="4">
    <location>
        <begin position="200"/>
        <end position="301"/>
    </location>
</feature>
<dbReference type="PANTHER" id="PTHR47245:SF2">
    <property type="entry name" value="PEPTIDYL-PROLYL CIS-TRANS ISOMERASE HP_0175-RELATED"/>
    <property type="match status" value="1"/>
</dbReference>